<organism evidence="3 4">
    <name type="scientific">Tegillarca granosa</name>
    <name type="common">Malaysian cockle</name>
    <name type="synonym">Anadara granosa</name>
    <dbReference type="NCBI Taxonomy" id="220873"/>
    <lineage>
        <taxon>Eukaryota</taxon>
        <taxon>Metazoa</taxon>
        <taxon>Spiralia</taxon>
        <taxon>Lophotrochozoa</taxon>
        <taxon>Mollusca</taxon>
        <taxon>Bivalvia</taxon>
        <taxon>Autobranchia</taxon>
        <taxon>Pteriomorphia</taxon>
        <taxon>Arcoida</taxon>
        <taxon>Arcoidea</taxon>
        <taxon>Arcidae</taxon>
        <taxon>Tegillarca</taxon>
    </lineage>
</organism>
<evidence type="ECO:0000256" key="2">
    <source>
        <dbReference type="SAM" id="MobiDB-lite"/>
    </source>
</evidence>
<evidence type="ECO:0000313" key="3">
    <source>
        <dbReference type="EMBL" id="KAJ8315579.1"/>
    </source>
</evidence>
<proteinExistence type="inferred from homology"/>
<dbReference type="InterPro" id="IPR036872">
    <property type="entry name" value="CH_dom_sf"/>
</dbReference>
<keyword evidence="4" id="KW-1185">Reference proteome</keyword>
<dbReference type="Gene3D" id="1.10.418.10">
    <property type="entry name" value="Calponin-like domain"/>
    <property type="match status" value="1"/>
</dbReference>
<dbReference type="Pfam" id="PF00402">
    <property type="entry name" value="Calponin"/>
    <property type="match status" value="1"/>
</dbReference>
<dbReference type="InterPro" id="IPR000557">
    <property type="entry name" value="Calponin_repeat"/>
</dbReference>
<comment type="caution">
    <text evidence="3">The sequence shown here is derived from an EMBL/GenBank/DDBJ whole genome shotgun (WGS) entry which is preliminary data.</text>
</comment>
<dbReference type="PANTHER" id="PTHR47385:SF14">
    <property type="entry name" value="TRANSGELIN"/>
    <property type="match status" value="1"/>
</dbReference>
<evidence type="ECO:0000313" key="4">
    <source>
        <dbReference type="Proteomes" id="UP001217089"/>
    </source>
</evidence>
<name>A0ABQ9FE34_TEGGR</name>
<reference evidence="3 4" key="1">
    <citation type="submission" date="2022-12" db="EMBL/GenBank/DDBJ databases">
        <title>Chromosome-level genome of Tegillarca granosa.</title>
        <authorList>
            <person name="Kim J."/>
        </authorList>
    </citation>
    <scope>NUCLEOTIDE SEQUENCE [LARGE SCALE GENOMIC DNA]</scope>
    <source>
        <strain evidence="3">Teg-2019</strain>
        <tissue evidence="3">Adductor muscle</tissue>
    </source>
</reference>
<protein>
    <recommendedName>
        <fullName evidence="5">Transgelin</fullName>
    </recommendedName>
</protein>
<feature type="compositionally biased region" description="Polar residues" evidence="2">
    <location>
        <begin position="74"/>
        <end position="88"/>
    </location>
</feature>
<evidence type="ECO:0008006" key="5">
    <source>
        <dbReference type="Google" id="ProtNLM"/>
    </source>
</evidence>
<dbReference type="InterPro" id="IPR050606">
    <property type="entry name" value="Calponin-like"/>
</dbReference>
<sequence length="94" mass="10110">MECIGKAIEVMSAYGVADHDNFQTVDLYEAQNLNQVAQSKGVSGIGPKEADANKREFTDEQLKAGQNIIGLQMGTNKGASQKGMNIGNTRHIVD</sequence>
<dbReference type="EMBL" id="JARBDR010000337">
    <property type="protein sequence ID" value="KAJ8315579.1"/>
    <property type="molecule type" value="Genomic_DNA"/>
</dbReference>
<accession>A0ABQ9FE34</accession>
<dbReference type="PROSITE" id="PS51122">
    <property type="entry name" value="CALPONIN_2"/>
    <property type="match status" value="1"/>
</dbReference>
<dbReference type="PROSITE" id="PS01052">
    <property type="entry name" value="CALPONIN_1"/>
    <property type="match status" value="1"/>
</dbReference>
<dbReference type="SUPFAM" id="SSF47576">
    <property type="entry name" value="Calponin-homology domain, CH-domain"/>
    <property type="match status" value="1"/>
</dbReference>
<comment type="similarity">
    <text evidence="1">Belongs to the calponin family.</text>
</comment>
<dbReference type="PANTHER" id="PTHR47385">
    <property type="entry name" value="CALPONIN"/>
    <property type="match status" value="1"/>
</dbReference>
<feature type="region of interest" description="Disordered" evidence="2">
    <location>
        <begin position="74"/>
        <end position="94"/>
    </location>
</feature>
<gene>
    <name evidence="3" type="ORF">KUTeg_007729</name>
</gene>
<evidence type="ECO:0000256" key="1">
    <source>
        <dbReference type="ARBA" id="ARBA00009631"/>
    </source>
</evidence>
<dbReference type="Proteomes" id="UP001217089">
    <property type="component" value="Unassembled WGS sequence"/>
</dbReference>